<comment type="similarity">
    <text evidence="5">Belongs to the SAT4 family.</text>
</comment>
<dbReference type="RefSeq" id="XP_066633160.1">
    <property type="nucleotide sequence ID" value="XM_066777318.1"/>
</dbReference>
<dbReference type="PANTHER" id="PTHR33048">
    <property type="entry name" value="PTH11-LIKE INTEGRAL MEMBRANE PROTEIN (AFU_ORTHOLOGUE AFUA_5G11245)"/>
    <property type="match status" value="1"/>
</dbReference>
<evidence type="ECO:0000256" key="5">
    <source>
        <dbReference type="ARBA" id="ARBA00038359"/>
    </source>
</evidence>
<evidence type="ECO:0000256" key="7">
    <source>
        <dbReference type="SAM" id="Phobius"/>
    </source>
</evidence>
<comment type="subcellular location">
    <subcellularLocation>
        <location evidence="1">Membrane</location>
        <topology evidence="1">Multi-pass membrane protein</topology>
    </subcellularLocation>
</comment>
<keyword evidence="3 7" id="KW-1133">Transmembrane helix</keyword>
<feature type="compositionally biased region" description="Polar residues" evidence="6">
    <location>
        <begin position="312"/>
        <end position="334"/>
    </location>
</feature>
<evidence type="ECO:0000259" key="8">
    <source>
        <dbReference type="Pfam" id="PF20684"/>
    </source>
</evidence>
<evidence type="ECO:0000256" key="1">
    <source>
        <dbReference type="ARBA" id="ARBA00004141"/>
    </source>
</evidence>
<organism evidence="9 10">
    <name type="scientific">Diplodia seriata</name>
    <dbReference type="NCBI Taxonomy" id="420778"/>
    <lineage>
        <taxon>Eukaryota</taxon>
        <taxon>Fungi</taxon>
        <taxon>Dikarya</taxon>
        <taxon>Ascomycota</taxon>
        <taxon>Pezizomycotina</taxon>
        <taxon>Dothideomycetes</taxon>
        <taxon>Dothideomycetes incertae sedis</taxon>
        <taxon>Botryosphaeriales</taxon>
        <taxon>Botryosphaeriaceae</taxon>
        <taxon>Diplodia</taxon>
    </lineage>
</organism>
<comment type="caution">
    <text evidence="9">The sequence shown here is derived from an EMBL/GenBank/DDBJ whole genome shotgun (WGS) entry which is preliminary data.</text>
</comment>
<evidence type="ECO:0000313" key="9">
    <source>
        <dbReference type="EMBL" id="KAL0260131.1"/>
    </source>
</evidence>
<feature type="transmembrane region" description="Helical" evidence="7">
    <location>
        <begin position="12"/>
        <end position="28"/>
    </location>
</feature>
<dbReference type="EMBL" id="JAJVCZ030000005">
    <property type="protein sequence ID" value="KAL0260131.1"/>
    <property type="molecule type" value="Genomic_DNA"/>
</dbReference>
<evidence type="ECO:0000256" key="6">
    <source>
        <dbReference type="SAM" id="MobiDB-lite"/>
    </source>
</evidence>
<reference evidence="9 10" key="1">
    <citation type="submission" date="2024-02" db="EMBL/GenBank/DDBJ databases">
        <title>De novo assembly and annotation of 12 fungi associated with fruit tree decline syndrome in Ontario, Canada.</title>
        <authorList>
            <person name="Sulman M."/>
            <person name="Ellouze W."/>
            <person name="Ilyukhin E."/>
        </authorList>
    </citation>
    <scope>NUCLEOTIDE SEQUENCE [LARGE SCALE GENOMIC DNA]</scope>
    <source>
        <strain evidence="9 10">FDS-637</strain>
    </source>
</reference>
<keyword evidence="4 7" id="KW-0472">Membrane</keyword>
<protein>
    <recommendedName>
        <fullName evidence="8">Rhodopsin domain-containing protein</fullName>
    </recommendedName>
</protein>
<evidence type="ECO:0000256" key="3">
    <source>
        <dbReference type="ARBA" id="ARBA00022989"/>
    </source>
</evidence>
<sequence length="484" mass="53253">MAKGDPSHEEVLVESIIFYVFAFLLFIGRLWSRAITAGSIKRLSSDDFVMIVTFLFYTALIVLLNFNVRFASNLMHPSELPAVLADPAQVKSRIFGSKITLAVEQCMIHAQWGTKASLLILYHKMTQGLRENLFNKLCAAYVFLGYVIIQITFFGVWCRPFSQYWAIDPSNAQCANYGNYCIMILVFNTSSDLLLMWVPIPLIWKAQMKRKKKIMLVAVFSLGLFNVVAAVLNKTYNWILPGSHVYMIWYVRESSTGIYVANATCCWPLFRKLVSATGLGGSWTNSISGAKGAAAQDRYMYDEYGHKTTLNAGTSAGKSSSNRKSTLRASSQRFSKLRSVRDRTMHSLHSTGGGGGLTVHDGTIRHGGGQEDGGRDINGSQEAINSSYGEHGSSMPLEIWRQVDYDIESGLPRTPSMYEDNHNYGSESKGDLVMGLRGDLVKTTVTEVKGGHAARGHVSRKESEGSSSGGSSGRSGSASRASSR</sequence>
<accession>A0ABR3CIR0</accession>
<dbReference type="InterPro" id="IPR052337">
    <property type="entry name" value="SAT4-like"/>
</dbReference>
<evidence type="ECO:0000256" key="2">
    <source>
        <dbReference type="ARBA" id="ARBA00022692"/>
    </source>
</evidence>
<dbReference type="GeneID" id="92009962"/>
<feature type="domain" description="Rhodopsin" evidence="8">
    <location>
        <begin position="29"/>
        <end position="271"/>
    </location>
</feature>
<feature type="compositionally biased region" description="Polar residues" evidence="6">
    <location>
        <begin position="378"/>
        <end position="388"/>
    </location>
</feature>
<feature type="transmembrane region" description="Helical" evidence="7">
    <location>
        <begin position="133"/>
        <end position="157"/>
    </location>
</feature>
<evidence type="ECO:0000256" key="4">
    <source>
        <dbReference type="ARBA" id="ARBA00023136"/>
    </source>
</evidence>
<keyword evidence="2 7" id="KW-0812">Transmembrane</keyword>
<feature type="transmembrane region" description="Helical" evidence="7">
    <location>
        <begin position="48"/>
        <end position="68"/>
    </location>
</feature>
<keyword evidence="10" id="KW-1185">Reference proteome</keyword>
<gene>
    <name evidence="9" type="ORF">SLS55_005877</name>
</gene>
<dbReference type="Proteomes" id="UP001430584">
    <property type="component" value="Unassembled WGS sequence"/>
</dbReference>
<dbReference type="Pfam" id="PF20684">
    <property type="entry name" value="Fung_rhodopsin"/>
    <property type="match status" value="1"/>
</dbReference>
<dbReference type="PANTHER" id="PTHR33048:SF110">
    <property type="entry name" value="UBID FAMILY DECARBOXYLASE"/>
    <property type="match status" value="1"/>
</dbReference>
<feature type="region of interest" description="Disordered" evidence="6">
    <location>
        <begin position="312"/>
        <end position="391"/>
    </location>
</feature>
<evidence type="ECO:0000313" key="10">
    <source>
        <dbReference type="Proteomes" id="UP001430584"/>
    </source>
</evidence>
<feature type="transmembrane region" description="Helical" evidence="7">
    <location>
        <begin position="214"/>
        <end position="232"/>
    </location>
</feature>
<proteinExistence type="inferred from homology"/>
<feature type="region of interest" description="Disordered" evidence="6">
    <location>
        <begin position="447"/>
        <end position="484"/>
    </location>
</feature>
<feature type="transmembrane region" description="Helical" evidence="7">
    <location>
        <begin position="177"/>
        <end position="202"/>
    </location>
</feature>
<feature type="compositionally biased region" description="Low complexity" evidence="6">
    <location>
        <begin position="474"/>
        <end position="484"/>
    </location>
</feature>
<feature type="compositionally biased region" description="Basic and acidic residues" evidence="6">
    <location>
        <begin position="362"/>
        <end position="375"/>
    </location>
</feature>
<dbReference type="InterPro" id="IPR049326">
    <property type="entry name" value="Rhodopsin_dom_fungi"/>
</dbReference>
<name>A0ABR3CIR0_9PEZI</name>